<evidence type="ECO:0000313" key="8">
    <source>
        <dbReference type="Proteomes" id="UP001500843"/>
    </source>
</evidence>
<gene>
    <name evidence="7" type="primary">folE_2</name>
    <name evidence="5" type="synonym">folE</name>
    <name evidence="7" type="ORF">GCM10023198_39730</name>
</gene>
<dbReference type="SUPFAM" id="SSF55620">
    <property type="entry name" value="Tetrahydrobiopterin biosynthesis enzymes-like"/>
    <property type="match status" value="1"/>
</dbReference>
<keyword evidence="5" id="KW-0342">GTP-binding</keyword>
<dbReference type="Gene3D" id="3.30.1130.10">
    <property type="match status" value="1"/>
</dbReference>
<protein>
    <recommendedName>
        <fullName evidence="5">GTP cyclohydrolase 1</fullName>
        <ecNumber evidence="5">3.5.4.16</ecNumber>
    </recommendedName>
    <alternativeName>
        <fullName evidence="5">GTP cyclohydrolase I</fullName>
        <shortName evidence="5">GTP-CH-I</shortName>
    </alternativeName>
</protein>
<feature type="binding site" evidence="5">
    <location>
        <position position="94"/>
    </location>
    <ligand>
        <name>Zn(2+)</name>
        <dbReference type="ChEBI" id="CHEBI:29105"/>
    </ligand>
</feature>
<keyword evidence="5" id="KW-0479">Metal-binding</keyword>
<keyword evidence="4 5" id="KW-0378">Hydrolase</keyword>
<dbReference type="InterPro" id="IPR020602">
    <property type="entry name" value="GTP_CycHdrlase_I_dom"/>
</dbReference>
<evidence type="ECO:0000256" key="5">
    <source>
        <dbReference type="HAMAP-Rule" id="MF_00223"/>
    </source>
</evidence>
<dbReference type="PROSITE" id="PS00859">
    <property type="entry name" value="GTP_CYCLOHYDROL_1_1"/>
    <property type="match status" value="1"/>
</dbReference>
<keyword evidence="5" id="KW-0862">Zinc</keyword>
<keyword evidence="3 5" id="KW-0554">One-carbon metabolism</keyword>
<feature type="binding site" evidence="5">
    <location>
        <position position="165"/>
    </location>
    <ligand>
        <name>Zn(2+)</name>
        <dbReference type="ChEBI" id="CHEBI:29105"/>
    </ligand>
</feature>
<dbReference type="PANTHER" id="PTHR11109:SF7">
    <property type="entry name" value="GTP CYCLOHYDROLASE 1"/>
    <property type="match status" value="1"/>
</dbReference>
<organism evidence="7 8">
    <name type="scientific">Promicromonospora umidemergens</name>
    <dbReference type="NCBI Taxonomy" id="629679"/>
    <lineage>
        <taxon>Bacteria</taxon>
        <taxon>Bacillati</taxon>
        <taxon>Actinomycetota</taxon>
        <taxon>Actinomycetes</taxon>
        <taxon>Micrococcales</taxon>
        <taxon>Promicromonosporaceae</taxon>
        <taxon>Promicromonospora</taxon>
    </lineage>
</organism>
<accession>A0ABP8XQV4</accession>
<feature type="domain" description="GTP cyclohydrolase I" evidence="6">
    <location>
        <begin position="30"/>
        <end position="200"/>
    </location>
</feature>
<evidence type="ECO:0000256" key="2">
    <source>
        <dbReference type="ARBA" id="ARBA00005080"/>
    </source>
</evidence>
<proteinExistence type="inferred from homology"/>
<evidence type="ECO:0000313" key="7">
    <source>
        <dbReference type="EMBL" id="GAA4712855.1"/>
    </source>
</evidence>
<dbReference type="EC" id="3.5.4.16" evidence="5"/>
<evidence type="ECO:0000256" key="4">
    <source>
        <dbReference type="ARBA" id="ARBA00022801"/>
    </source>
</evidence>
<evidence type="ECO:0000259" key="6">
    <source>
        <dbReference type="Pfam" id="PF01227"/>
    </source>
</evidence>
<dbReference type="NCBIfam" id="NF006825">
    <property type="entry name" value="PRK09347.1-2"/>
    <property type="match status" value="1"/>
</dbReference>
<reference evidence="8" key="1">
    <citation type="journal article" date="2019" name="Int. J. Syst. Evol. Microbiol.">
        <title>The Global Catalogue of Microorganisms (GCM) 10K type strain sequencing project: providing services to taxonomists for standard genome sequencing and annotation.</title>
        <authorList>
            <consortium name="The Broad Institute Genomics Platform"/>
            <consortium name="The Broad Institute Genome Sequencing Center for Infectious Disease"/>
            <person name="Wu L."/>
            <person name="Ma J."/>
        </authorList>
    </citation>
    <scope>NUCLEOTIDE SEQUENCE [LARGE SCALE GENOMIC DNA]</scope>
    <source>
        <strain evidence="8">JCM 17975</strain>
    </source>
</reference>
<comment type="pathway">
    <text evidence="2 5">Cofactor biosynthesis; 7,8-dihydroneopterin triphosphate biosynthesis; 7,8-dihydroneopterin triphosphate from GTP: step 1/1.</text>
</comment>
<keyword evidence="8" id="KW-1185">Reference proteome</keyword>
<dbReference type="EMBL" id="BAABHM010000017">
    <property type="protein sequence ID" value="GAA4712855.1"/>
    <property type="molecule type" value="Genomic_DNA"/>
</dbReference>
<comment type="catalytic activity">
    <reaction evidence="1 5">
        <text>GTP + H2O = 7,8-dihydroneopterin 3'-triphosphate + formate + H(+)</text>
        <dbReference type="Rhea" id="RHEA:17473"/>
        <dbReference type="ChEBI" id="CHEBI:15377"/>
        <dbReference type="ChEBI" id="CHEBI:15378"/>
        <dbReference type="ChEBI" id="CHEBI:15740"/>
        <dbReference type="ChEBI" id="CHEBI:37565"/>
        <dbReference type="ChEBI" id="CHEBI:58462"/>
        <dbReference type="EC" id="3.5.4.16"/>
    </reaction>
</comment>
<dbReference type="InterPro" id="IPR043133">
    <property type="entry name" value="GTP-CH-I_C/QueF"/>
</dbReference>
<dbReference type="InterPro" id="IPR018234">
    <property type="entry name" value="GTP_CycHdrlase_I_CS"/>
</dbReference>
<evidence type="ECO:0000256" key="3">
    <source>
        <dbReference type="ARBA" id="ARBA00022563"/>
    </source>
</evidence>
<sequence>MSILAQNADTAASDTDAAHDDVADISTAEAHAGLMLTALGLDVSDPGLIATPGRMVRALREMTTPPQFTPTDFEVTAEPGQLVLVRDIRFVSVCEHHVLPFVGVAHVGYVPRYRILGLSKVARVVHHYARRLQVQERLTRQVADWMSGQLDAAGVGVLISAEHTCMTLRGVGAAGSSTKTSALRGLLLDDVAARAEFMSLATGPA</sequence>
<dbReference type="Pfam" id="PF01227">
    <property type="entry name" value="GTP_cyclohydroI"/>
    <property type="match status" value="1"/>
</dbReference>
<name>A0ABP8XQV4_9MICO</name>
<feature type="binding site" evidence="5">
    <location>
        <position position="97"/>
    </location>
    <ligand>
        <name>Zn(2+)</name>
        <dbReference type="ChEBI" id="CHEBI:29105"/>
    </ligand>
</feature>
<comment type="subunit">
    <text evidence="5">Homopolymer.</text>
</comment>
<dbReference type="HAMAP" id="MF_00223">
    <property type="entry name" value="FolE"/>
    <property type="match status" value="1"/>
</dbReference>
<dbReference type="Gene3D" id="1.10.286.10">
    <property type="match status" value="1"/>
</dbReference>
<dbReference type="PANTHER" id="PTHR11109">
    <property type="entry name" value="GTP CYCLOHYDROLASE I"/>
    <property type="match status" value="1"/>
</dbReference>
<dbReference type="PROSITE" id="PS00860">
    <property type="entry name" value="GTP_CYCLOHYDROL_1_2"/>
    <property type="match status" value="1"/>
</dbReference>
<dbReference type="Proteomes" id="UP001500843">
    <property type="component" value="Unassembled WGS sequence"/>
</dbReference>
<dbReference type="InterPro" id="IPR001474">
    <property type="entry name" value="GTP_CycHdrlase_I"/>
</dbReference>
<dbReference type="RefSeq" id="WP_253874117.1">
    <property type="nucleotide sequence ID" value="NZ_BAABHM010000017.1"/>
</dbReference>
<evidence type="ECO:0000256" key="1">
    <source>
        <dbReference type="ARBA" id="ARBA00001052"/>
    </source>
</evidence>
<comment type="similarity">
    <text evidence="5">Belongs to the GTP cyclohydrolase I family.</text>
</comment>
<dbReference type="InterPro" id="IPR043134">
    <property type="entry name" value="GTP-CH-I_N"/>
</dbReference>
<keyword evidence="5" id="KW-0547">Nucleotide-binding</keyword>
<comment type="caution">
    <text evidence="7">The sequence shown here is derived from an EMBL/GenBank/DDBJ whole genome shotgun (WGS) entry which is preliminary data.</text>
</comment>
<dbReference type="NCBIfam" id="NF006826">
    <property type="entry name" value="PRK09347.1-3"/>
    <property type="match status" value="1"/>
</dbReference>